<dbReference type="VEuPathDB" id="FungiDB:BO71DRAFT_340393"/>
<keyword evidence="2" id="KW-1185">Reference proteome</keyword>
<evidence type="ECO:0000313" key="1">
    <source>
        <dbReference type="EMBL" id="PYH87727.1"/>
    </source>
</evidence>
<dbReference type="EMBL" id="KZ826183">
    <property type="protein sequence ID" value="PYH87727.1"/>
    <property type="molecule type" value="Genomic_DNA"/>
</dbReference>
<sequence length="213" mass="23752">MEIEEGLLDAHDDAALNTHRSPGEVIEIEGSLLDAPDGAALIHACNSRGVWGKGVAKELKARYPTAFEVYRSHCHWFTHRTRERVVEIDGEFRSIRAPEGTCLIIPPQKADYEANEANEATDVRHWIICLFTSRGYGRLVSPSDVVMENTEIAVADMRRQLDKIALDDTIDDWITELWACRFNSGLFGVPWSETKKILESSGLSITVATPAAE</sequence>
<organism evidence="1 2">
    <name type="scientific">Aspergillus ellipticus CBS 707.79</name>
    <dbReference type="NCBI Taxonomy" id="1448320"/>
    <lineage>
        <taxon>Eukaryota</taxon>
        <taxon>Fungi</taxon>
        <taxon>Dikarya</taxon>
        <taxon>Ascomycota</taxon>
        <taxon>Pezizomycotina</taxon>
        <taxon>Eurotiomycetes</taxon>
        <taxon>Eurotiomycetidae</taxon>
        <taxon>Eurotiales</taxon>
        <taxon>Aspergillaceae</taxon>
        <taxon>Aspergillus</taxon>
        <taxon>Aspergillus subgen. Circumdati</taxon>
    </lineage>
</organism>
<dbReference type="Gene3D" id="3.40.220.10">
    <property type="entry name" value="Leucine Aminopeptidase, subunit E, domain 1"/>
    <property type="match status" value="1"/>
</dbReference>
<dbReference type="PANTHER" id="PTHR12521:SF0">
    <property type="entry name" value="ADP-RIBOSE GLYCOHYDROLASE OARD1"/>
    <property type="match status" value="1"/>
</dbReference>
<dbReference type="InterPro" id="IPR043472">
    <property type="entry name" value="Macro_dom-like"/>
</dbReference>
<proteinExistence type="predicted"/>
<evidence type="ECO:0000313" key="2">
    <source>
        <dbReference type="Proteomes" id="UP000247810"/>
    </source>
</evidence>
<dbReference type="InterPro" id="IPR050892">
    <property type="entry name" value="ADP-ribose_metab_enzymes"/>
</dbReference>
<reference evidence="1 2" key="1">
    <citation type="submission" date="2018-02" db="EMBL/GenBank/DDBJ databases">
        <title>The genomes of Aspergillus section Nigri reveals drivers in fungal speciation.</title>
        <authorList>
            <consortium name="DOE Joint Genome Institute"/>
            <person name="Vesth T.C."/>
            <person name="Nybo J."/>
            <person name="Theobald S."/>
            <person name="Brandl J."/>
            <person name="Frisvad J.C."/>
            <person name="Nielsen K.F."/>
            <person name="Lyhne E.K."/>
            <person name="Kogle M.E."/>
            <person name="Kuo A."/>
            <person name="Riley R."/>
            <person name="Clum A."/>
            <person name="Nolan M."/>
            <person name="Lipzen A."/>
            <person name="Salamov A."/>
            <person name="Henrissat B."/>
            <person name="Wiebenga A."/>
            <person name="De vries R.P."/>
            <person name="Grigoriev I.V."/>
            <person name="Mortensen U.H."/>
            <person name="Andersen M.R."/>
            <person name="Baker S.E."/>
        </authorList>
    </citation>
    <scope>NUCLEOTIDE SEQUENCE [LARGE SCALE GENOMIC DNA]</scope>
    <source>
        <strain evidence="1 2">CBS 707.79</strain>
    </source>
</reference>
<gene>
    <name evidence="1" type="ORF">BO71DRAFT_340393</name>
</gene>
<dbReference type="SUPFAM" id="SSF52949">
    <property type="entry name" value="Macro domain-like"/>
    <property type="match status" value="1"/>
</dbReference>
<name>A0A319CZD7_9EURO</name>
<dbReference type="GO" id="GO:0140291">
    <property type="term" value="P:peptidyl-glutamate ADP-deribosylation"/>
    <property type="evidence" value="ECO:0007669"/>
    <property type="project" value="TreeGrafter"/>
</dbReference>
<dbReference type="PANTHER" id="PTHR12521">
    <property type="entry name" value="PROTEIN C6ORF130"/>
    <property type="match status" value="1"/>
</dbReference>
<protein>
    <submittedName>
        <fullName evidence="1">Phosphatase</fullName>
    </submittedName>
</protein>
<dbReference type="Proteomes" id="UP000247810">
    <property type="component" value="Unassembled WGS sequence"/>
</dbReference>
<dbReference type="OrthoDB" id="2155246at2759"/>
<accession>A0A319CZD7</accession>
<dbReference type="AlphaFoldDB" id="A0A319CZD7"/>
<dbReference type="STRING" id="1448320.A0A319CZD7"/>